<evidence type="ECO:0000256" key="1">
    <source>
        <dbReference type="SAM" id="MobiDB-lite"/>
    </source>
</evidence>
<evidence type="ECO:0000313" key="2">
    <source>
        <dbReference type="EMBL" id="MPL89545.1"/>
    </source>
</evidence>
<feature type="compositionally biased region" description="Basic and acidic residues" evidence="1">
    <location>
        <begin position="27"/>
        <end position="41"/>
    </location>
</feature>
<evidence type="ECO:0008006" key="3">
    <source>
        <dbReference type="Google" id="ProtNLM"/>
    </source>
</evidence>
<sequence length="213" mass="23736">MKLFAMLAIVVALYFLYRLAFPKKTELPKSNENIPKKRNDETSIVGQSRVVLGYRSQPPPTPATASKSDNSEEKADTFAEENASEPMEIDVPAEYENESEEPGNEDVDTNEEAEELRQTLGSEAELAAGFSYEEMDLAVEAVSQPESENEAEAAEVLYRLEHTECVEQLAAVSPEKALRIKSLISLHVQSIELTDEENRIEDTSDFNIADFLS</sequence>
<organism evidence="2">
    <name type="scientific">bioreactor metagenome</name>
    <dbReference type="NCBI Taxonomy" id="1076179"/>
    <lineage>
        <taxon>unclassified sequences</taxon>
        <taxon>metagenomes</taxon>
        <taxon>ecological metagenomes</taxon>
    </lineage>
</organism>
<protein>
    <recommendedName>
        <fullName evidence="3">Conjugal transfer protein TraD</fullName>
    </recommendedName>
</protein>
<feature type="compositionally biased region" description="Acidic residues" evidence="1">
    <location>
        <begin position="78"/>
        <end position="114"/>
    </location>
</feature>
<dbReference type="AlphaFoldDB" id="A0A644VEF2"/>
<comment type="caution">
    <text evidence="2">The sequence shown here is derived from an EMBL/GenBank/DDBJ whole genome shotgun (WGS) entry which is preliminary data.</text>
</comment>
<accession>A0A644VEF2</accession>
<feature type="region of interest" description="Disordered" evidence="1">
    <location>
        <begin position="27"/>
        <end position="117"/>
    </location>
</feature>
<reference evidence="2" key="1">
    <citation type="submission" date="2019-08" db="EMBL/GenBank/DDBJ databases">
        <authorList>
            <person name="Kucharzyk K."/>
            <person name="Murdoch R.W."/>
            <person name="Higgins S."/>
            <person name="Loffler F."/>
        </authorList>
    </citation>
    <scope>NUCLEOTIDE SEQUENCE</scope>
</reference>
<dbReference type="EMBL" id="VSSQ01000282">
    <property type="protein sequence ID" value="MPL89545.1"/>
    <property type="molecule type" value="Genomic_DNA"/>
</dbReference>
<proteinExistence type="predicted"/>
<name>A0A644VEF2_9ZZZZ</name>
<gene>
    <name evidence="2" type="ORF">SDC9_35581</name>
</gene>